<dbReference type="SMART" id="SM00471">
    <property type="entry name" value="HDc"/>
    <property type="match status" value="2"/>
</dbReference>
<dbReference type="InterPro" id="IPR006674">
    <property type="entry name" value="HD_domain"/>
</dbReference>
<dbReference type="PROSITE" id="PS51832">
    <property type="entry name" value="HD_GYP"/>
    <property type="match status" value="2"/>
</dbReference>
<organism evidence="1 2">
    <name type="scientific">Thermosulfuriphilus ammonigenes</name>
    <dbReference type="NCBI Taxonomy" id="1936021"/>
    <lineage>
        <taxon>Bacteria</taxon>
        <taxon>Pseudomonadati</taxon>
        <taxon>Thermodesulfobacteriota</taxon>
        <taxon>Thermodesulfobacteria</taxon>
        <taxon>Thermodesulfobacteriales</taxon>
        <taxon>Thermodesulfobacteriaceae</taxon>
        <taxon>Thermosulfuriphilus</taxon>
    </lineage>
</organism>
<dbReference type="InterPro" id="IPR003607">
    <property type="entry name" value="HD/PDEase_dom"/>
</dbReference>
<dbReference type="Pfam" id="PF13487">
    <property type="entry name" value="HD_5"/>
    <property type="match status" value="1"/>
</dbReference>
<name>A0A6G7PT44_9BACT</name>
<dbReference type="AlphaFoldDB" id="A0A6G7PT44"/>
<dbReference type="Gene3D" id="1.10.3210.10">
    <property type="entry name" value="Hypothetical protein af1432"/>
    <property type="match status" value="2"/>
</dbReference>
<evidence type="ECO:0000313" key="2">
    <source>
        <dbReference type="Proteomes" id="UP000502179"/>
    </source>
</evidence>
<dbReference type="Pfam" id="PF01966">
    <property type="entry name" value="HD"/>
    <property type="match status" value="1"/>
</dbReference>
<accession>A0A6G7PT44</accession>
<dbReference type="InterPro" id="IPR037522">
    <property type="entry name" value="HD_GYP_dom"/>
</dbReference>
<gene>
    <name evidence="1" type="ORF">G4V39_00555</name>
</gene>
<dbReference type="PANTHER" id="PTHR45228:SF1">
    <property type="entry name" value="CYCLIC DI-GMP PHOSPHODIESTERASE TM_0186"/>
    <property type="match status" value="1"/>
</dbReference>
<dbReference type="InterPro" id="IPR052020">
    <property type="entry name" value="Cyclic_di-GMP/3'3'-cGAMP_PDE"/>
</dbReference>
<sequence>MKEATIALKKIILSLADALDCAHPSLVDHQLRVTYASVAIARALDLSPATIESLLYAASLHDIGLFTIREKLEGLRIEEEKQNIHHHMELGYLILREFSPFQRAAEFIRYHHVDWSYGQARGVDGEPLPLGANIIRLADRLETMIWRNRPVLLQAPSLRKAIGSKIGEKFAPEVVEAFLEISSRESFWLDLTSSRIYSVIIQLFPEAGTSIGFGHLDQLTSIFSLIIDLRSPFTATHSAGVAAVAEKLAEMFGFSPLERRLMRVAGYLHDLGKLAVSEEILNKPGPLNAEEVSVMRGHTYFTYHILETIPHLETVNQWASFHHERLDGRGYPFRLNDTNLSLGSRIMAVADVFVALCEDRPYRKSMDGKKVASILKDMAGAALDPRVVSLALENFEEINEIRRRAQEERRQAYQRIRQEVEERKAA</sequence>
<protein>
    <submittedName>
        <fullName evidence="1">HD domain-containing protein</fullName>
    </submittedName>
</protein>
<dbReference type="KEGG" id="tav:G4V39_00555"/>
<dbReference type="RefSeq" id="WP_166031072.1">
    <property type="nucleotide sequence ID" value="NZ_CP048877.1"/>
</dbReference>
<reference evidence="1 2" key="1">
    <citation type="submission" date="2020-02" db="EMBL/GenBank/DDBJ databases">
        <title>Genome analysis of Thermosulfuriphilus ammonigenes ST65T, an anaerobic thermophilic chemolithoautotrophic bacterium isolated from a deep-sea hydrothermal vent.</title>
        <authorList>
            <person name="Slobodkina G."/>
            <person name="Allioux M."/>
            <person name="Merkel A."/>
            <person name="Alain K."/>
            <person name="Jebbar M."/>
            <person name="Slobodkin A."/>
        </authorList>
    </citation>
    <scope>NUCLEOTIDE SEQUENCE [LARGE SCALE GENOMIC DNA]</scope>
    <source>
        <strain evidence="1 2">ST65</strain>
    </source>
</reference>
<dbReference type="Proteomes" id="UP000502179">
    <property type="component" value="Chromosome"/>
</dbReference>
<dbReference type="InterPro" id="IPR006675">
    <property type="entry name" value="HDIG_dom"/>
</dbReference>
<keyword evidence="2" id="KW-1185">Reference proteome</keyword>
<dbReference type="PANTHER" id="PTHR45228">
    <property type="entry name" value="CYCLIC DI-GMP PHOSPHODIESTERASE TM_0186-RELATED"/>
    <property type="match status" value="1"/>
</dbReference>
<dbReference type="EMBL" id="CP048877">
    <property type="protein sequence ID" value="QIJ70849.1"/>
    <property type="molecule type" value="Genomic_DNA"/>
</dbReference>
<evidence type="ECO:0000313" key="1">
    <source>
        <dbReference type="EMBL" id="QIJ70849.1"/>
    </source>
</evidence>
<dbReference type="SUPFAM" id="SSF109604">
    <property type="entry name" value="HD-domain/PDEase-like"/>
    <property type="match status" value="2"/>
</dbReference>
<dbReference type="CDD" id="cd00077">
    <property type="entry name" value="HDc"/>
    <property type="match status" value="2"/>
</dbReference>
<proteinExistence type="predicted"/>
<dbReference type="NCBIfam" id="TIGR00277">
    <property type="entry name" value="HDIG"/>
    <property type="match status" value="2"/>
</dbReference>